<reference evidence="1 2" key="1">
    <citation type="journal article" date="2024" name="Microbiology">
        <title>Methylomarinum rosea sp. nov., a novel halophilic methanotrophic bacterium from the hypersaline Lake Elton.</title>
        <authorList>
            <person name="Suleimanov R.Z."/>
            <person name="Oshkin I.Y."/>
            <person name="Danilova O.V."/>
            <person name="Suzina N.E."/>
            <person name="Dedysh S.N."/>
        </authorList>
    </citation>
    <scope>NUCLEOTIDE SEQUENCE [LARGE SCALE GENOMIC DNA]</scope>
    <source>
        <strain evidence="1 2">Ch1-1</strain>
    </source>
</reference>
<dbReference type="RefSeq" id="WP_305909440.1">
    <property type="nucleotide sequence ID" value="NZ_CP157743.1"/>
</dbReference>
<name>A0AAU7NX94_9GAMM</name>
<evidence type="ECO:0000313" key="2">
    <source>
        <dbReference type="Proteomes" id="UP001225378"/>
    </source>
</evidence>
<sequence length="143" mass="16155">MKISRTDAIKRGVHAEVITSLAFKCKIERSTGYDLRTKNGAKVEVRSRVKFSDGKNPRLTVNKSKMEESDVIVAVQYERNLDISKAIAIKTKYLTPLYAKHLQKDGSKAHLNWKKVSSHPKTHDVTIKLMAADNALKLKGFFL</sequence>
<dbReference type="EMBL" id="CP157743">
    <property type="protein sequence ID" value="XBS21575.1"/>
    <property type="molecule type" value="Genomic_DNA"/>
</dbReference>
<keyword evidence="2" id="KW-1185">Reference proteome</keyword>
<organism evidence="1 2">
    <name type="scientific">Methylomarinum roseum</name>
    <dbReference type="NCBI Taxonomy" id="3067653"/>
    <lineage>
        <taxon>Bacteria</taxon>
        <taxon>Pseudomonadati</taxon>
        <taxon>Pseudomonadota</taxon>
        <taxon>Gammaproteobacteria</taxon>
        <taxon>Methylococcales</taxon>
        <taxon>Methylococcaceae</taxon>
        <taxon>Methylomarinum</taxon>
    </lineage>
</organism>
<dbReference type="KEGG" id="mech:Q9L42_005480"/>
<gene>
    <name evidence="1" type="ORF">Q9L42_005480</name>
</gene>
<protein>
    <submittedName>
        <fullName evidence="1">Uncharacterized protein</fullName>
    </submittedName>
</protein>
<dbReference type="AlphaFoldDB" id="A0AAU7NX94"/>
<dbReference type="Proteomes" id="UP001225378">
    <property type="component" value="Chromosome"/>
</dbReference>
<accession>A0AAU7NX94</accession>
<proteinExistence type="predicted"/>
<evidence type="ECO:0000313" key="1">
    <source>
        <dbReference type="EMBL" id="XBS21575.1"/>
    </source>
</evidence>